<name>A0AAQ4DG88_AMBAM</name>
<organism evidence="1 2">
    <name type="scientific">Amblyomma americanum</name>
    <name type="common">Lone star tick</name>
    <dbReference type="NCBI Taxonomy" id="6943"/>
    <lineage>
        <taxon>Eukaryota</taxon>
        <taxon>Metazoa</taxon>
        <taxon>Ecdysozoa</taxon>
        <taxon>Arthropoda</taxon>
        <taxon>Chelicerata</taxon>
        <taxon>Arachnida</taxon>
        <taxon>Acari</taxon>
        <taxon>Parasitiformes</taxon>
        <taxon>Ixodida</taxon>
        <taxon>Ixodoidea</taxon>
        <taxon>Ixodidae</taxon>
        <taxon>Amblyomminae</taxon>
        <taxon>Amblyomma</taxon>
    </lineage>
</organism>
<gene>
    <name evidence="1" type="ORF">V5799_027256</name>
</gene>
<evidence type="ECO:0000313" key="2">
    <source>
        <dbReference type="Proteomes" id="UP001321473"/>
    </source>
</evidence>
<evidence type="ECO:0000313" key="1">
    <source>
        <dbReference type="EMBL" id="KAK8761478.1"/>
    </source>
</evidence>
<protein>
    <submittedName>
        <fullName evidence="1">Uncharacterized protein</fullName>
    </submittedName>
</protein>
<keyword evidence="2" id="KW-1185">Reference proteome</keyword>
<dbReference type="AlphaFoldDB" id="A0AAQ4DG88"/>
<reference evidence="1 2" key="1">
    <citation type="journal article" date="2023" name="Arcadia Sci">
        <title>De novo assembly of a long-read Amblyomma americanum tick genome.</title>
        <authorList>
            <person name="Chou S."/>
            <person name="Poskanzer K.E."/>
            <person name="Rollins M."/>
            <person name="Thuy-Boun P.S."/>
        </authorList>
    </citation>
    <scope>NUCLEOTIDE SEQUENCE [LARGE SCALE GENOMIC DNA]</scope>
    <source>
        <strain evidence="1">F_SG_1</strain>
        <tissue evidence="1">Salivary glands</tissue>
    </source>
</reference>
<proteinExistence type="predicted"/>
<comment type="caution">
    <text evidence="1">The sequence shown here is derived from an EMBL/GenBank/DDBJ whole genome shotgun (WGS) entry which is preliminary data.</text>
</comment>
<accession>A0AAQ4DG88</accession>
<dbReference type="EMBL" id="JARKHS020031119">
    <property type="protein sequence ID" value="KAK8761478.1"/>
    <property type="molecule type" value="Genomic_DNA"/>
</dbReference>
<sequence length="102" mass="11279">MQARTQLAVMHYNENSTNVKAKTAHGDNIQLGYNLLMNVVESCEGSSYIESFLSSEPPTLHHMTSHYNRPEKQDLVSTRHSTFSKTLPDALSLPALTLASSS</sequence>
<dbReference type="Proteomes" id="UP001321473">
    <property type="component" value="Unassembled WGS sequence"/>
</dbReference>